<dbReference type="PANTHER" id="PTHR31827">
    <property type="entry name" value="EMB|CAB89363.1"/>
    <property type="match status" value="1"/>
</dbReference>
<sequence>MEGETSVKIEPEEDLEYNLKHDEKFEIKSEIDLPIKSEDVFKEEVTDYQQPNNWTGSITIPPIKEELPSGFDLLIKSEECFKEELDYDQKSECWPGPTTFSPIKGEVPNKQPCKEEGCAEWALKGNSCIKHGRKRATRLCKEKPCAKRALKGGKCIKHGGMRVIKLCEEEEGCGKQALKGGVGDRNYTEDIRLDETTPVQIFPRGPKKNFKHSYQHADAAGGGEKEGKK</sequence>
<proteinExistence type="predicted"/>
<organism evidence="2">
    <name type="scientific">Timema douglasi</name>
    <name type="common">Walking stick</name>
    <dbReference type="NCBI Taxonomy" id="61478"/>
    <lineage>
        <taxon>Eukaryota</taxon>
        <taxon>Metazoa</taxon>
        <taxon>Ecdysozoa</taxon>
        <taxon>Arthropoda</taxon>
        <taxon>Hexapoda</taxon>
        <taxon>Insecta</taxon>
        <taxon>Pterygota</taxon>
        <taxon>Neoptera</taxon>
        <taxon>Polyneoptera</taxon>
        <taxon>Phasmatodea</taxon>
        <taxon>Timematodea</taxon>
        <taxon>Timematoidea</taxon>
        <taxon>Timematidae</taxon>
        <taxon>Timema</taxon>
    </lineage>
</organism>
<protein>
    <submittedName>
        <fullName evidence="2">Uncharacterized protein</fullName>
    </submittedName>
</protein>
<dbReference type="PANTHER" id="PTHR31827:SF1">
    <property type="entry name" value="EMB|CAB89363.1"/>
    <property type="match status" value="1"/>
</dbReference>
<gene>
    <name evidence="2" type="ORF">TDIB3V08_LOCUS6113</name>
</gene>
<dbReference type="EMBL" id="OA567093">
    <property type="protein sequence ID" value="CAD7199873.1"/>
    <property type="molecule type" value="Genomic_DNA"/>
</dbReference>
<evidence type="ECO:0000313" key="2">
    <source>
        <dbReference type="EMBL" id="CAD7199873.1"/>
    </source>
</evidence>
<evidence type="ECO:0000256" key="1">
    <source>
        <dbReference type="SAM" id="MobiDB-lite"/>
    </source>
</evidence>
<reference evidence="2" key="1">
    <citation type="submission" date="2020-11" db="EMBL/GenBank/DDBJ databases">
        <authorList>
            <person name="Tran Van P."/>
        </authorList>
    </citation>
    <scope>NUCLEOTIDE SEQUENCE</scope>
</reference>
<feature type="compositionally biased region" description="Basic residues" evidence="1">
    <location>
        <begin position="205"/>
        <end position="214"/>
    </location>
</feature>
<dbReference type="AlphaFoldDB" id="A0A7R8Z9Z4"/>
<feature type="region of interest" description="Disordered" evidence="1">
    <location>
        <begin position="200"/>
        <end position="229"/>
    </location>
</feature>
<accession>A0A7R8Z9Z4</accession>
<name>A0A7R8Z9Z4_TIMDO</name>